<evidence type="ECO:0000256" key="1">
    <source>
        <dbReference type="PROSITE-ProRule" id="PRU00409"/>
    </source>
</evidence>
<feature type="domain" description="ATP-grasp" evidence="2">
    <location>
        <begin position="177"/>
        <end position="384"/>
    </location>
</feature>
<dbReference type="PROSITE" id="PS50975">
    <property type="entry name" value="ATP_GRASP"/>
    <property type="match status" value="1"/>
</dbReference>
<evidence type="ECO:0000259" key="2">
    <source>
        <dbReference type="PROSITE" id="PS50975"/>
    </source>
</evidence>
<dbReference type="GO" id="GO:0016874">
    <property type="term" value="F:ligase activity"/>
    <property type="evidence" value="ECO:0007669"/>
    <property type="project" value="UniProtKB-KW"/>
</dbReference>
<protein>
    <submittedName>
        <fullName evidence="3">[Butirosin acyl-carrier protein]--L-glutamate ligase</fullName>
        <ecNumber evidence="3">6.2.1.39</ecNumber>
    </submittedName>
</protein>
<reference evidence="3 4" key="1">
    <citation type="submission" date="2019-02" db="EMBL/GenBank/DDBJ databases">
        <authorList>
            <person name="Khodamoradi S."/>
            <person name="Hahnke R.L."/>
            <person name="Kaempfer P."/>
            <person name="Schumann P."/>
            <person name="Rohde M."/>
            <person name="Steinert M."/>
            <person name="Luzhetskyy A."/>
            <person name="Wink J."/>
            <person name="Ruckert C."/>
        </authorList>
    </citation>
    <scope>NUCLEOTIDE SEQUENCE [LARGE SCALE GENOMIC DNA]</scope>
    <source>
        <strain evidence="3 4">M2</strain>
    </source>
</reference>
<evidence type="ECO:0000313" key="4">
    <source>
        <dbReference type="Proteomes" id="UP000292235"/>
    </source>
</evidence>
<dbReference type="GO" id="GO:0046872">
    <property type="term" value="F:metal ion binding"/>
    <property type="evidence" value="ECO:0007669"/>
    <property type="project" value="InterPro"/>
</dbReference>
<proteinExistence type="predicted"/>
<dbReference type="PANTHER" id="PTHR37018:SF1">
    <property type="entry name" value="CULTURE SPECIFIC PROTEIN, PUTATIVE (AFU_ORTHOLOGUE AFUA_2G00130)-RELATED"/>
    <property type="match status" value="1"/>
</dbReference>
<dbReference type="AlphaFoldDB" id="A0A4P6Q0B8"/>
<accession>A0A4P6Q0B8</accession>
<dbReference type="InterPro" id="IPR005479">
    <property type="entry name" value="CPAse_ATP-bd"/>
</dbReference>
<dbReference type="SUPFAM" id="SSF56059">
    <property type="entry name" value="Glutathione synthetase ATP-binding domain-like"/>
    <property type="match status" value="1"/>
</dbReference>
<dbReference type="Pfam" id="PF02786">
    <property type="entry name" value="CPSase_L_D2"/>
    <property type="match status" value="1"/>
</dbReference>
<dbReference type="InterPro" id="IPR011761">
    <property type="entry name" value="ATP-grasp"/>
</dbReference>
<keyword evidence="3" id="KW-0436">Ligase</keyword>
<dbReference type="Proteomes" id="UP000292235">
    <property type="component" value="Chromosome"/>
</dbReference>
<dbReference type="KEGG" id="strr:EKD16_04055"/>
<evidence type="ECO:0000313" key="3">
    <source>
        <dbReference type="EMBL" id="QBI52621.1"/>
    </source>
</evidence>
<gene>
    <name evidence="3" type="primary">btrJ</name>
    <name evidence="3" type="ORF">EKD16_04055</name>
</gene>
<dbReference type="InterPro" id="IPR040754">
    <property type="entry name" value="PreAtp-grasp"/>
</dbReference>
<organism evidence="3 4">
    <name type="scientific">Streptomonospora litoralis</name>
    <dbReference type="NCBI Taxonomy" id="2498135"/>
    <lineage>
        <taxon>Bacteria</taxon>
        <taxon>Bacillati</taxon>
        <taxon>Actinomycetota</taxon>
        <taxon>Actinomycetes</taxon>
        <taxon>Streptosporangiales</taxon>
        <taxon>Nocardiopsidaceae</taxon>
        <taxon>Streptomonospora</taxon>
    </lineage>
</organism>
<dbReference type="Gene3D" id="3.30.470.20">
    <property type="entry name" value="ATP-grasp fold, B domain"/>
    <property type="match status" value="1"/>
</dbReference>
<dbReference type="GO" id="GO:0005524">
    <property type="term" value="F:ATP binding"/>
    <property type="evidence" value="ECO:0007669"/>
    <property type="project" value="UniProtKB-UniRule"/>
</dbReference>
<dbReference type="OrthoDB" id="20966at2"/>
<dbReference type="RefSeq" id="WP_131097147.1">
    <property type="nucleotide sequence ID" value="NZ_CP036455.1"/>
</dbReference>
<sequence length="467" mass="49941">MAQTVFGESAEPPRGFVARLKHAVAGPGTGLVFLGNFEVEEEWAHGEVGLPKIAVAKGRAVVNRMEEFALLLAGAQDCVVLKAEPDSGYLAYLEQLGAELPERIVVADQAPDRTVTEDALADPGVLDRLTELAGRGRLLLPHGVSTREEDLAAKVGMRLAAPGAAICKHVNSKVYSRLAAEAVGLRQAAGWVCRTPAEFRAAAEEARPLLRAGGKVVVKDAYGVSGKGLAVVESDKRLALIARKVAAAADRAGTDRVALVVEEWVAKDTDLNYQFTVAGDGSVHFDFVKEAITDHGVHKGHRMPARLTAEQRAELRSAAELLGRRLHADGYRGVVGVDAMTDPRGGVYPVVEINARNNMSTYQTVLQERYLGEGRVALARQYPLELRRPLPFERLAEALGDRLLRARGDSGLLVNNFATVNAGAAGSGELFEGRLYGLLVADSQAELEEADARIAARLADLAAGVRQ</sequence>
<name>A0A4P6Q0B8_9ACTN</name>
<dbReference type="Pfam" id="PF18604">
    <property type="entry name" value="PreAtp-grasp"/>
    <property type="match status" value="1"/>
</dbReference>
<keyword evidence="1" id="KW-0547">Nucleotide-binding</keyword>
<dbReference type="EMBL" id="CP036455">
    <property type="protein sequence ID" value="QBI52621.1"/>
    <property type="molecule type" value="Genomic_DNA"/>
</dbReference>
<keyword evidence="4" id="KW-1185">Reference proteome</keyword>
<dbReference type="PANTHER" id="PTHR37018">
    <property type="entry name" value="CULTURE SPECIFIC PROTEIN, PUTATIVE (AFU_ORTHOLOGUE AFUA_2G00130)-RELATED"/>
    <property type="match status" value="1"/>
</dbReference>
<dbReference type="InterPro" id="IPR053269">
    <property type="entry name" value="Asp-Met_ligase"/>
</dbReference>
<dbReference type="EC" id="6.2.1.39" evidence="3"/>
<keyword evidence="1" id="KW-0067">ATP-binding</keyword>